<dbReference type="InterPro" id="IPR003855">
    <property type="entry name" value="K+_transporter"/>
</dbReference>
<feature type="transmembrane region" description="Helical" evidence="13">
    <location>
        <begin position="296"/>
        <end position="325"/>
    </location>
</feature>
<reference evidence="16 17" key="1">
    <citation type="submission" date="2024-01" db="EMBL/GenBank/DDBJ databases">
        <title>Multi-omics insights into the function and evolution of sodium benzoate biodegradation pathways in Benzoatithermus flavus gen. nov., sp. nov. from hot spring.</title>
        <authorList>
            <person name="Hu C.-J."/>
            <person name="Li W.-J."/>
        </authorList>
    </citation>
    <scope>NUCLEOTIDE SEQUENCE [LARGE SCALE GENOMIC DNA]</scope>
    <source>
        <strain evidence="16 17">SYSU G07066</strain>
    </source>
</reference>
<keyword evidence="10 13" id="KW-1133">Transmembrane helix</keyword>
<dbReference type="EMBL" id="JBBLZC010000008">
    <property type="protein sequence ID" value="MEK0083545.1"/>
    <property type="molecule type" value="Genomic_DNA"/>
</dbReference>
<evidence type="ECO:0000256" key="6">
    <source>
        <dbReference type="ARBA" id="ARBA00022538"/>
    </source>
</evidence>
<keyword evidence="12 13" id="KW-0472">Membrane</keyword>
<dbReference type="InterPro" id="IPR053951">
    <property type="entry name" value="K_trans_N"/>
</dbReference>
<evidence type="ECO:0000256" key="10">
    <source>
        <dbReference type="ARBA" id="ARBA00022989"/>
    </source>
</evidence>
<dbReference type="Pfam" id="PF02705">
    <property type="entry name" value="K_trans"/>
    <property type="match status" value="1"/>
</dbReference>
<evidence type="ECO:0000256" key="1">
    <source>
        <dbReference type="ARBA" id="ARBA00004141"/>
    </source>
</evidence>
<evidence type="ECO:0000259" key="14">
    <source>
        <dbReference type="Pfam" id="PF02705"/>
    </source>
</evidence>
<protein>
    <recommendedName>
        <fullName evidence="13">Probable potassium transport system protein Kup</fullName>
    </recommendedName>
</protein>
<keyword evidence="5" id="KW-0997">Cell inner membrane</keyword>
<feature type="transmembrane region" description="Helical" evidence="13">
    <location>
        <begin position="346"/>
        <end position="366"/>
    </location>
</feature>
<evidence type="ECO:0000256" key="12">
    <source>
        <dbReference type="ARBA" id="ARBA00023136"/>
    </source>
</evidence>
<evidence type="ECO:0000259" key="15">
    <source>
        <dbReference type="Pfam" id="PF22776"/>
    </source>
</evidence>
<dbReference type="HAMAP" id="MF_01522">
    <property type="entry name" value="Kup"/>
    <property type="match status" value="1"/>
</dbReference>
<dbReference type="RefSeq" id="WP_418159393.1">
    <property type="nucleotide sequence ID" value="NZ_JBBLZC010000008.1"/>
</dbReference>
<proteinExistence type="inferred from homology"/>
<keyword evidence="17" id="KW-1185">Reference proteome</keyword>
<feature type="transmembrane region" description="Helical" evidence="13">
    <location>
        <begin position="405"/>
        <end position="425"/>
    </location>
</feature>
<evidence type="ECO:0000313" key="17">
    <source>
        <dbReference type="Proteomes" id="UP001375743"/>
    </source>
</evidence>
<evidence type="ECO:0000256" key="8">
    <source>
        <dbReference type="ARBA" id="ARBA00022847"/>
    </source>
</evidence>
<feature type="domain" description="K+ potassium transporter C-terminal" evidence="15">
    <location>
        <begin position="482"/>
        <end position="633"/>
    </location>
</feature>
<keyword evidence="8 13" id="KW-0769">Symport</keyword>
<comment type="catalytic activity">
    <reaction evidence="13">
        <text>K(+)(in) + H(+)(in) = K(+)(out) + H(+)(out)</text>
        <dbReference type="Rhea" id="RHEA:28490"/>
        <dbReference type="ChEBI" id="CHEBI:15378"/>
        <dbReference type="ChEBI" id="CHEBI:29103"/>
    </reaction>
</comment>
<feature type="transmembrane region" description="Helical" evidence="13">
    <location>
        <begin position="372"/>
        <end position="393"/>
    </location>
</feature>
<accession>A0ABU8XQQ3</accession>
<keyword evidence="9 13" id="KW-0630">Potassium</keyword>
<comment type="similarity">
    <text evidence="2 13">Belongs to the HAK/KUP transporter (TC 2.A.72) family.</text>
</comment>
<dbReference type="PANTHER" id="PTHR30540:SF79">
    <property type="entry name" value="LOW AFFINITY POTASSIUM TRANSPORT SYSTEM PROTEIN KUP"/>
    <property type="match status" value="1"/>
</dbReference>
<keyword evidence="6 13" id="KW-0633">Potassium transport</keyword>
<comment type="caution">
    <text evidence="16">The sequence shown here is derived from an EMBL/GenBank/DDBJ whole genome shotgun (WGS) entry which is preliminary data.</text>
</comment>
<evidence type="ECO:0000256" key="11">
    <source>
        <dbReference type="ARBA" id="ARBA00023065"/>
    </source>
</evidence>
<evidence type="ECO:0000256" key="2">
    <source>
        <dbReference type="ARBA" id="ARBA00007019"/>
    </source>
</evidence>
<keyword evidence="11 13" id="KW-0406">Ion transport</keyword>
<feature type="transmembrane region" description="Helical" evidence="13">
    <location>
        <begin position="254"/>
        <end position="276"/>
    </location>
</feature>
<feature type="transmembrane region" description="Helical" evidence="13">
    <location>
        <begin position="177"/>
        <end position="198"/>
    </location>
</feature>
<feature type="domain" description="K+ potassium transporter integral membrane" evidence="14">
    <location>
        <begin position="21"/>
        <end position="465"/>
    </location>
</feature>
<keyword evidence="4 13" id="KW-1003">Cell membrane</keyword>
<evidence type="ECO:0000256" key="5">
    <source>
        <dbReference type="ARBA" id="ARBA00022519"/>
    </source>
</evidence>
<keyword evidence="3 13" id="KW-0813">Transport</keyword>
<comment type="function">
    <text evidence="13">Transport of potassium into the cell. Likely operates as a K(+):H(+) symporter.</text>
</comment>
<dbReference type="Proteomes" id="UP001375743">
    <property type="component" value="Unassembled WGS sequence"/>
</dbReference>
<feature type="transmembrane region" description="Helical" evidence="13">
    <location>
        <begin position="108"/>
        <end position="127"/>
    </location>
</feature>
<comment type="subcellular location">
    <subcellularLocation>
        <location evidence="13">Cell membrane</location>
        <topology evidence="13">Multi-pass membrane protein</topology>
    </subcellularLocation>
    <subcellularLocation>
        <location evidence="1">Membrane</location>
        <topology evidence="1">Multi-pass membrane protein</topology>
    </subcellularLocation>
</comment>
<evidence type="ECO:0000256" key="4">
    <source>
        <dbReference type="ARBA" id="ARBA00022475"/>
    </source>
</evidence>
<dbReference type="InterPro" id="IPR023051">
    <property type="entry name" value="Kup"/>
</dbReference>
<name>A0ABU8XQQ3_9PROT</name>
<dbReference type="Pfam" id="PF22776">
    <property type="entry name" value="K_trans_C"/>
    <property type="match status" value="1"/>
</dbReference>
<dbReference type="PANTHER" id="PTHR30540">
    <property type="entry name" value="OSMOTIC STRESS POTASSIUM TRANSPORTER"/>
    <property type="match status" value="1"/>
</dbReference>
<evidence type="ECO:0000313" key="16">
    <source>
        <dbReference type="EMBL" id="MEK0083545.1"/>
    </source>
</evidence>
<sequence length="633" mass="67815">MVAASKTATAARAFPVAQSSLALGALGVVYGDIGTSPLYAFREALNSAGTGDAAVLGVLSLILWALILVISVKYGVFVLRADNHGEGGILALLALLNPRRPSTHWRHAYAIMAGLLGAGLLYGDGAITPAISVLSAVEGITIYTPHLESLILPITVAILAALFAVQRQGTARVGIVFGPVILVWFIVLGLLGLGGIVRQPHVLAAISPAHAVAYLADAGPATALAVIGGVFLAVTGGEALYADMGHFGRFPIRLAWFSVVLPGLVLNYLGQGALMLGDPAGISSPFYQLAPEWAHWPLVVLATMATVIASQAIISGAFSLTQQAVQLGFLPRMRIVQTSRHERGQVYVPFVNWGLGLLTVGTVAAFRSSDALAGAYGLAVSLLMVITTVLTALVARRWGWRRRTVYSLVAFFLVIDFGFLAANLVKIEHGGWFPLLVASGITFIMLTWWRGQQLAEQARGPWRMSAASFEALLQANPPHRVPGTAVFLTRSTSNIPRILVHHLKHNRVLHERVFLVSVVTAEVPRVPQKHRAEHSDVASGIYRIVLRFGFMEQPDVPWGLILASSARQCPEIDPSEVTYYVGRETVIPSAARPGMAVWREALYAFLSRNAELSAAYFGLPLDQVVEVGIPIEI</sequence>
<evidence type="ECO:0000256" key="13">
    <source>
        <dbReference type="HAMAP-Rule" id="MF_01522"/>
    </source>
</evidence>
<feature type="transmembrane region" description="Helical" evidence="13">
    <location>
        <begin position="218"/>
        <end position="242"/>
    </location>
</feature>
<feature type="transmembrane region" description="Helical" evidence="13">
    <location>
        <begin position="55"/>
        <end position="76"/>
    </location>
</feature>
<evidence type="ECO:0000256" key="3">
    <source>
        <dbReference type="ARBA" id="ARBA00022448"/>
    </source>
</evidence>
<gene>
    <name evidence="13" type="primary">kup</name>
    <name evidence="16" type="ORF">U1T56_10310</name>
</gene>
<organism evidence="16 17">
    <name type="scientific">Benzoatithermus flavus</name>
    <dbReference type="NCBI Taxonomy" id="3108223"/>
    <lineage>
        <taxon>Bacteria</taxon>
        <taxon>Pseudomonadati</taxon>
        <taxon>Pseudomonadota</taxon>
        <taxon>Alphaproteobacteria</taxon>
        <taxon>Geminicoccales</taxon>
        <taxon>Geminicoccaceae</taxon>
        <taxon>Benzoatithermus</taxon>
    </lineage>
</organism>
<dbReference type="InterPro" id="IPR053952">
    <property type="entry name" value="K_trans_C"/>
</dbReference>
<feature type="transmembrane region" description="Helical" evidence="13">
    <location>
        <begin position="431"/>
        <end position="449"/>
    </location>
</feature>
<evidence type="ECO:0000256" key="9">
    <source>
        <dbReference type="ARBA" id="ARBA00022958"/>
    </source>
</evidence>
<feature type="transmembrane region" description="Helical" evidence="13">
    <location>
        <begin position="147"/>
        <end position="165"/>
    </location>
</feature>
<evidence type="ECO:0000256" key="7">
    <source>
        <dbReference type="ARBA" id="ARBA00022692"/>
    </source>
</evidence>
<keyword evidence="7 13" id="KW-0812">Transmembrane</keyword>